<feature type="domain" description="Transthyretin/hydroxyisourate hydrolase" evidence="9">
    <location>
        <begin position="25"/>
        <end position="148"/>
    </location>
</feature>
<name>A0A8H5F4N6_9AGAR</name>
<dbReference type="PROSITE" id="PS00768">
    <property type="entry name" value="TRANSTHYRETIN_1"/>
    <property type="match status" value="1"/>
</dbReference>
<dbReference type="InterPro" id="IPR000895">
    <property type="entry name" value="Transthyretin/HIU_hydrolase"/>
</dbReference>
<dbReference type="PRINTS" id="PR00189">
    <property type="entry name" value="TRNSTHYRETIN"/>
</dbReference>
<evidence type="ECO:0000256" key="7">
    <source>
        <dbReference type="PIRSR" id="PIRSR600895-51"/>
    </source>
</evidence>
<sequence>MYATIATHVESSAIAKFSQNHRSNMAKSPITCHILDAALGKPAQGVQVELQKYEESLSESPFRAVATGITNADGRCLDLLPPAGSEGSTPLQGGETYKVIFKTKQYFEGTDRKSFYPWVEIPFTIQNPGEHYHIPLLISPFSFTTYRGS</sequence>
<evidence type="ECO:0000313" key="11">
    <source>
        <dbReference type="Proteomes" id="UP000541558"/>
    </source>
</evidence>
<evidence type="ECO:0000256" key="1">
    <source>
        <dbReference type="ARBA" id="ARBA00001043"/>
    </source>
</evidence>
<keyword evidence="6 8" id="KW-0378">Hydrolase</keyword>
<dbReference type="InterPro" id="IPR036817">
    <property type="entry name" value="Transthyretin/HIU_hydrolase_sf"/>
</dbReference>
<evidence type="ECO:0000256" key="8">
    <source>
        <dbReference type="RuleBase" id="RU361270"/>
    </source>
</evidence>
<dbReference type="InterPro" id="IPR023419">
    <property type="entry name" value="Transthyretin_CS"/>
</dbReference>
<evidence type="ECO:0000256" key="6">
    <source>
        <dbReference type="ARBA" id="ARBA00022801"/>
    </source>
</evidence>
<evidence type="ECO:0000256" key="5">
    <source>
        <dbReference type="ARBA" id="ARBA00022631"/>
    </source>
</evidence>
<dbReference type="PROSITE" id="PS00769">
    <property type="entry name" value="TRANSTHYRETIN_2"/>
    <property type="match status" value="1"/>
</dbReference>
<dbReference type="PANTHER" id="PTHR10395">
    <property type="entry name" value="URICASE AND TRANSTHYRETIN-RELATED"/>
    <property type="match status" value="1"/>
</dbReference>
<gene>
    <name evidence="10" type="ORF">D9611_005656</name>
</gene>
<feature type="binding site" evidence="7">
    <location>
        <position position="75"/>
    </location>
    <ligand>
        <name>substrate</name>
    </ligand>
</feature>
<dbReference type="InterPro" id="IPR023418">
    <property type="entry name" value="Thyroxine_BS"/>
</dbReference>
<evidence type="ECO:0000256" key="4">
    <source>
        <dbReference type="ARBA" id="ARBA00011881"/>
    </source>
</evidence>
<dbReference type="Pfam" id="PF00576">
    <property type="entry name" value="Transthyretin"/>
    <property type="match status" value="1"/>
</dbReference>
<dbReference type="PANTHER" id="PTHR10395:SF7">
    <property type="entry name" value="5-HYDROXYISOURATE HYDROLASE"/>
    <property type="match status" value="1"/>
</dbReference>
<dbReference type="OrthoDB" id="10265230at2759"/>
<dbReference type="EMBL" id="JAACJK010000166">
    <property type="protein sequence ID" value="KAF5323516.1"/>
    <property type="molecule type" value="Genomic_DNA"/>
</dbReference>
<proteinExistence type="inferred from homology"/>
<dbReference type="SMART" id="SM00095">
    <property type="entry name" value="TR_THY"/>
    <property type="match status" value="1"/>
</dbReference>
<dbReference type="NCBIfam" id="TIGR02962">
    <property type="entry name" value="hdxy_isourate"/>
    <property type="match status" value="1"/>
</dbReference>
<feature type="binding site" evidence="7">
    <location>
        <position position="146"/>
    </location>
    <ligand>
        <name>substrate</name>
    </ligand>
</feature>
<keyword evidence="5 8" id="KW-0659">Purine metabolism</keyword>
<dbReference type="GO" id="GO:0033971">
    <property type="term" value="F:hydroxyisourate hydrolase activity"/>
    <property type="evidence" value="ECO:0007669"/>
    <property type="project" value="UniProtKB-EC"/>
</dbReference>
<dbReference type="AlphaFoldDB" id="A0A8H5F4N6"/>
<evidence type="ECO:0000256" key="3">
    <source>
        <dbReference type="ARBA" id="ARBA00009850"/>
    </source>
</evidence>
<evidence type="ECO:0000313" key="10">
    <source>
        <dbReference type="EMBL" id="KAF5323516.1"/>
    </source>
</evidence>
<comment type="similarity">
    <text evidence="3 8">Belongs to the transthyretin family. 5-hydroxyisourate hydrolase subfamily.</text>
</comment>
<comment type="subunit">
    <text evidence="4 8">Homotetramer.</text>
</comment>
<keyword evidence="11" id="KW-1185">Reference proteome</keyword>
<evidence type="ECO:0000256" key="2">
    <source>
        <dbReference type="ARBA" id="ARBA00002704"/>
    </source>
</evidence>
<feature type="binding site" evidence="7">
    <location>
        <position position="33"/>
    </location>
    <ligand>
        <name>substrate</name>
    </ligand>
</feature>
<accession>A0A8H5F4N6</accession>
<protein>
    <recommendedName>
        <fullName evidence="8">5-hydroxyisourate hydrolase</fullName>
        <shortName evidence="8">HIU hydrolase</shortName>
        <shortName evidence="8">HIUHase</shortName>
        <ecNumber evidence="8">3.5.2.17</ecNumber>
    </recommendedName>
</protein>
<comment type="function">
    <text evidence="2">Catalyzes the hydrolysis of 5-hydroxyisourate (HIU) to 2-oxo-4-hydroxy-4-carboxy-5-ureidoimidazoline (OHCU).</text>
</comment>
<reference evidence="10 11" key="1">
    <citation type="journal article" date="2020" name="ISME J.">
        <title>Uncovering the hidden diversity of litter-decomposition mechanisms in mushroom-forming fungi.</title>
        <authorList>
            <person name="Floudas D."/>
            <person name="Bentzer J."/>
            <person name="Ahren D."/>
            <person name="Johansson T."/>
            <person name="Persson P."/>
            <person name="Tunlid A."/>
        </authorList>
    </citation>
    <scope>NUCLEOTIDE SEQUENCE [LARGE SCALE GENOMIC DNA]</scope>
    <source>
        <strain evidence="10 11">CBS 175.51</strain>
    </source>
</reference>
<dbReference type="CDD" id="cd05822">
    <property type="entry name" value="TLP_HIUase"/>
    <property type="match status" value="1"/>
</dbReference>
<comment type="caution">
    <text evidence="10">The sequence shown here is derived from an EMBL/GenBank/DDBJ whole genome shotgun (WGS) entry which is preliminary data.</text>
</comment>
<organism evidence="10 11">
    <name type="scientific">Ephemerocybe angulata</name>
    <dbReference type="NCBI Taxonomy" id="980116"/>
    <lineage>
        <taxon>Eukaryota</taxon>
        <taxon>Fungi</taxon>
        <taxon>Dikarya</taxon>
        <taxon>Basidiomycota</taxon>
        <taxon>Agaricomycotina</taxon>
        <taxon>Agaricomycetes</taxon>
        <taxon>Agaricomycetidae</taxon>
        <taxon>Agaricales</taxon>
        <taxon>Agaricineae</taxon>
        <taxon>Psathyrellaceae</taxon>
        <taxon>Ephemerocybe</taxon>
    </lineage>
</organism>
<comment type="catalytic activity">
    <reaction evidence="1 8">
        <text>5-hydroxyisourate + H2O = 5-hydroxy-2-oxo-4-ureido-2,5-dihydro-1H-imidazole-5-carboxylate + H(+)</text>
        <dbReference type="Rhea" id="RHEA:23736"/>
        <dbReference type="ChEBI" id="CHEBI:15377"/>
        <dbReference type="ChEBI" id="CHEBI:15378"/>
        <dbReference type="ChEBI" id="CHEBI:18072"/>
        <dbReference type="ChEBI" id="CHEBI:58639"/>
        <dbReference type="EC" id="3.5.2.17"/>
    </reaction>
</comment>
<dbReference type="InterPro" id="IPR014306">
    <property type="entry name" value="Hydroxyisourate_hydrolase"/>
</dbReference>
<dbReference type="GO" id="GO:0006144">
    <property type="term" value="P:purine nucleobase metabolic process"/>
    <property type="evidence" value="ECO:0007669"/>
    <property type="project" value="UniProtKB-KW"/>
</dbReference>
<dbReference type="InterPro" id="IPR023416">
    <property type="entry name" value="Transthyretin/HIU_hydrolase_d"/>
</dbReference>
<evidence type="ECO:0000259" key="9">
    <source>
        <dbReference type="SMART" id="SM00095"/>
    </source>
</evidence>
<dbReference type="Proteomes" id="UP000541558">
    <property type="component" value="Unassembled WGS sequence"/>
</dbReference>
<dbReference type="EC" id="3.5.2.17" evidence="8"/>
<dbReference type="SUPFAM" id="SSF49472">
    <property type="entry name" value="Transthyretin (synonym: prealbumin)"/>
    <property type="match status" value="1"/>
</dbReference>
<dbReference type="Gene3D" id="2.60.40.180">
    <property type="entry name" value="Transthyretin/hydroxyisourate hydrolase domain"/>
    <property type="match status" value="1"/>
</dbReference>